<reference evidence="3 4" key="1">
    <citation type="submission" date="2016-06" db="EMBL/GenBank/DDBJ databases">
        <title>The Draft Genome Sequence and Annotation of the Desert Woodrat Neotoma lepida.</title>
        <authorList>
            <person name="Campbell M."/>
            <person name="Oakeson K.F."/>
            <person name="Yandell M."/>
            <person name="Halpert J.R."/>
            <person name="Dearing D."/>
        </authorList>
    </citation>
    <scope>NUCLEOTIDE SEQUENCE [LARGE SCALE GENOMIC DNA]</scope>
    <source>
        <strain evidence="3">417</strain>
        <tissue evidence="3">Liver</tissue>
    </source>
</reference>
<proteinExistence type="predicted"/>
<keyword evidence="4" id="KW-1185">Reference proteome</keyword>
<evidence type="ECO:0000256" key="1">
    <source>
        <dbReference type="SAM" id="MobiDB-lite"/>
    </source>
</evidence>
<dbReference type="InterPro" id="IPR021887">
    <property type="entry name" value="DAB2P_C"/>
</dbReference>
<dbReference type="OrthoDB" id="5572587at2759"/>
<evidence type="ECO:0000313" key="3">
    <source>
        <dbReference type="EMBL" id="OBS81696.1"/>
    </source>
</evidence>
<feature type="domain" description="Disabled homolog 2-interacting protein C-terminal" evidence="2">
    <location>
        <begin position="36"/>
        <end position="82"/>
    </location>
</feature>
<gene>
    <name evidence="3" type="ORF">A6R68_24314</name>
</gene>
<sequence length="82" mass="8934">MTVILNCIVVETFCENHEDKNAIATVAKLGPLPRVLADITKSLTNPTPIQQQLRRFAEHSSSPNVSGSLSSGLQKIFEDPTD</sequence>
<accession>A0A1A6HTW8</accession>
<dbReference type="STRING" id="56216.A0A1A6HTW8"/>
<dbReference type="Pfam" id="PF12004">
    <property type="entry name" value="DAB2P_C"/>
    <property type="match status" value="1"/>
</dbReference>
<evidence type="ECO:0000313" key="4">
    <source>
        <dbReference type="Proteomes" id="UP000092124"/>
    </source>
</evidence>
<name>A0A1A6HTW8_NEOLE</name>
<dbReference type="Proteomes" id="UP000092124">
    <property type="component" value="Unassembled WGS sequence"/>
</dbReference>
<feature type="compositionally biased region" description="Low complexity" evidence="1">
    <location>
        <begin position="60"/>
        <end position="71"/>
    </location>
</feature>
<dbReference type="AlphaFoldDB" id="A0A1A6HTW8"/>
<feature type="region of interest" description="Disordered" evidence="1">
    <location>
        <begin position="55"/>
        <end position="82"/>
    </location>
</feature>
<comment type="caution">
    <text evidence="3">The sequence shown here is derived from an EMBL/GenBank/DDBJ whole genome shotgun (WGS) entry which is preliminary data.</text>
</comment>
<protein>
    <recommendedName>
        <fullName evidence="2">Disabled homolog 2-interacting protein C-terminal domain-containing protein</fullName>
    </recommendedName>
</protein>
<evidence type="ECO:0000259" key="2">
    <source>
        <dbReference type="Pfam" id="PF12004"/>
    </source>
</evidence>
<dbReference type="EMBL" id="LZPO01010258">
    <property type="protein sequence ID" value="OBS81696.1"/>
    <property type="molecule type" value="Genomic_DNA"/>
</dbReference>
<organism evidence="3 4">
    <name type="scientific">Neotoma lepida</name>
    <name type="common">Desert woodrat</name>
    <dbReference type="NCBI Taxonomy" id="56216"/>
    <lineage>
        <taxon>Eukaryota</taxon>
        <taxon>Metazoa</taxon>
        <taxon>Chordata</taxon>
        <taxon>Craniata</taxon>
        <taxon>Vertebrata</taxon>
        <taxon>Euteleostomi</taxon>
        <taxon>Mammalia</taxon>
        <taxon>Eutheria</taxon>
        <taxon>Euarchontoglires</taxon>
        <taxon>Glires</taxon>
        <taxon>Rodentia</taxon>
        <taxon>Myomorpha</taxon>
        <taxon>Muroidea</taxon>
        <taxon>Cricetidae</taxon>
        <taxon>Neotominae</taxon>
        <taxon>Neotoma</taxon>
    </lineage>
</organism>
<feature type="non-terminal residue" evidence="3">
    <location>
        <position position="82"/>
    </location>
</feature>